<dbReference type="PANTHER" id="PTHR47447">
    <property type="entry name" value="OS03G0856100 PROTEIN"/>
    <property type="match status" value="1"/>
</dbReference>
<evidence type="ECO:0000256" key="1">
    <source>
        <dbReference type="ARBA" id="ARBA00022737"/>
    </source>
</evidence>
<dbReference type="AlphaFoldDB" id="A0A8K1FNQ5"/>
<evidence type="ECO:0000313" key="3">
    <source>
        <dbReference type="EMBL" id="TMW66122.1"/>
    </source>
</evidence>
<evidence type="ECO:0008006" key="5">
    <source>
        <dbReference type="Google" id="ProtNLM"/>
    </source>
</evidence>
<dbReference type="Gene3D" id="1.25.40.10">
    <property type="entry name" value="Tetratricopeptide repeat domain"/>
    <property type="match status" value="2"/>
</dbReference>
<proteinExistence type="predicted"/>
<dbReference type="InterPro" id="IPR011990">
    <property type="entry name" value="TPR-like_helical_dom_sf"/>
</dbReference>
<accession>A0A8K1FNQ5</accession>
<evidence type="ECO:0000313" key="4">
    <source>
        <dbReference type="Proteomes" id="UP000794436"/>
    </source>
</evidence>
<sequence length="536" mass="61360">MATIVRLHVTLARRFPRHGAAACLQGWKAQDLTPALCDRRWQSTGANPKRFHKKPKKTQTSAYVADSDWESAVKAFEHDVRVHVDRTTYTSSDIHAIITLCANHKRHREAQSVLLKAKNAGIPIPSATQAVMCALQARKGNVDAAFETLEELLTKAKRNGENVTRFHDALVTVLKEQNDWQNVRRVIQQMHQFQIEPPLRVFRVLMISAARARKKDVLLKTIEFVRAKFTDGASIDLPTLSAMSQSLTEVGETRKVMDIYHEMDQDWLETHGTTVLFNHFVLAALRHGRLQKAIEIFDRMKRSQQFPPDDFTFATCILEFEKRGNWAEVIHFFNQMQEREIKGISTHTINALSCAAVIRAIHNQEGRTKHQMKRDMSVVLERLPRVAITQFGHSASLVDALDDNRYHQEALAVFGRMVDSGVIKTPWLRQDGYEIDLHSFSRGLGKCAVVYAFQQMRDRPSLRKIDDMRIVTGVGKRSKEFLQPVMPTEVSQLLIRQFRPLIRPIPHPTNPGVLLIRRKTLQAWLEEGAVIRHYDP</sequence>
<dbReference type="PANTHER" id="PTHR47447:SF23">
    <property type="entry name" value="PENTACOTRIPEPTIDE-REPEAT REGION OF PRORP DOMAIN-CONTAINING PROTEIN"/>
    <property type="match status" value="1"/>
</dbReference>
<dbReference type="InterPro" id="IPR002885">
    <property type="entry name" value="PPR_rpt"/>
</dbReference>
<keyword evidence="1" id="KW-0677">Repeat</keyword>
<dbReference type="PROSITE" id="PS51375">
    <property type="entry name" value="PPR"/>
    <property type="match status" value="1"/>
</dbReference>
<dbReference type="EMBL" id="SPLM01000036">
    <property type="protein sequence ID" value="TMW66122.1"/>
    <property type="molecule type" value="Genomic_DNA"/>
</dbReference>
<dbReference type="OrthoDB" id="185373at2759"/>
<protein>
    <recommendedName>
        <fullName evidence="5">Pentatricopeptide repeat-containing protein</fullName>
    </recommendedName>
</protein>
<dbReference type="Pfam" id="PF01535">
    <property type="entry name" value="PPR"/>
    <property type="match status" value="1"/>
</dbReference>
<gene>
    <name evidence="3" type="ORF">Poli38472_003887</name>
</gene>
<comment type="caution">
    <text evidence="3">The sequence shown here is derived from an EMBL/GenBank/DDBJ whole genome shotgun (WGS) entry which is preliminary data.</text>
</comment>
<evidence type="ECO:0000256" key="2">
    <source>
        <dbReference type="PROSITE-ProRule" id="PRU00708"/>
    </source>
</evidence>
<name>A0A8K1FNQ5_PYTOL</name>
<feature type="repeat" description="PPR" evidence="2">
    <location>
        <begin position="273"/>
        <end position="307"/>
    </location>
</feature>
<dbReference type="Proteomes" id="UP000794436">
    <property type="component" value="Unassembled WGS sequence"/>
</dbReference>
<reference evidence="3" key="1">
    <citation type="submission" date="2019-03" db="EMBL/GenBank/DDBJ databases">
        <title>Long read genome sequence of the mycoparasitic Pythium oligandrum ATCC 38472 isolated from sugarbeet rhizosphere.</title>
        <authorList>
            <person name="Gaulin E."/>
        </authorList>
    </citation>
    <scope>NUCLEOTIDE SEQUENCE</scope>
    <source>
        <strain evidence="3">ATCC 38472_TT</strain>
    </source>
</reference>
<keyword evidence="4" id="KW-1185">Reference proteome</keyword>
<organism evidence="3 4">
    <name type="scientific">Pythium oligandrum</name>
    <name type="common">Mycoparasitic fungus</name>
    <dbReference type="NCBI Taxonomy" id="41045"/>
    <lineage>
        <taxon>Eukaryota</taxon>
        <taxon>Sar</taxon>
        <taxon>Stramenopiles</taxon>
        <taxon>Oomycota</taxon>
        <taxon>Peronosporomycetes</taxon>
        <taxon>Pythiales</taxon>
        <taxon>Pythiaceae</taxon>
        <taxon>Pythium</taxon>
    </lineage>
</organism>